<keyword evidence="1" id="KW-0472">Membrane</keyword>
<keyword evidence="1" id="KW-1133">Transmembrane helix</keyword>
<protein>
    <submittedName>
        <fullName evidence="2">Uncharacterized protein</fullName>
    </submittedName>
</protein>
<proteinExistence type="predicted"/>
<name>A0A9E6RAN7_9HYPH</name>
<keyword evidence="1" id="KW-0812">Transmembrane</keyword>
<evidence type="ECO:0000256" key="1">
    <source>
        <dbReference type="SAM" id="Phobius"/>
    </source>
</evidence>
<evidence type="ECO:0000313" key="2">
    <source>
        <dbReference type="EMBL" id="QZO01271.1"/>
    </source>
</evidence>
<accession>A0A9E6RAN7</accession>
<organism evidence="2 3">
    <name type="scientific">Chenggangzhangella methanolivorans</name>
    <dbReference type="NCBI Taxonomy" id="1437009"/>
    <lineage>
        <taxon>Bacteria</taxon>
        <taxon>Pseudomonadati</taxon>
        <taxon>Pseudomonadota</taxon>
        <taxon>Alphaproteobacteria</taxon>
        <taxon>Hyphomicrobiales</taxon>
        <taxon>Methylopilaceae</taxon>
        <taxon>Chenggangzhangella</taxon>
    </lineage>
</organism>
<dbReference type="Proteomes" id="UP000825701">
    <property type="component" value="Chromosome"/>
</dbReference>
<dbReference type="AlphaFoldDB" id="A0A9E6RAN7"/>
<evidence type="ECO:0000313" key="3">
    <source>
        <dbReference type="Proteomes" id="UP000825701"/>
    </source>
</evidence>
<dbReference type="RefSeq" id="WP_261404514.1">
    <property type="nucleotide sequence ID" value="NZ_CP081869.1"/>
</dbReference>
<keyword evidence="3" id="KW-1185">Reference proteome</keyword>
<reference evidence="2" key="1">
    <citation type="submission" date="2021-08" db="EMBL/GenBank/DDBJ databases">
        <authorList>
            <person name="Zhang H."/>
            <person name="Xu M."/>
            <person name="Yu Z."/>
            <person name="Yang L."/>
            <person name="Cai Y."/>
        </authorList>
    </citation>
    <scope>NUCLEOTIDE SEQUENCE</scope>
    <source>
        <strain evidence="2">CHL1</strain>
    </source>
</reference>
<dbReference type="EMBL" id="CP081869">
    <property type="protein sequence ID" value="QZO01271.1"/>
    <property type="molecule type" value="Genomic_DNA"/>
</dbReference>
<feature type="transmembrane region" description="Helical" evidence="1">
    <location>
        <begin position="32"/>
        <end position="50"/>
    </location>
</feature>
<gene>
    <name evidence="2" type="ORF">K6K41_07060</name>
</gene>
<feature type="transmembrane region" description="Helical" evidence="1">
    <location>
        <begin position="7"/>
        <end position="26"/>
    </location>
</feature>
<sequence>MSPRSAAATLIVACGTLGALGYMAAILGVDDLAIFVGLALVAALHSLVVWKAPAWIALQLAKPDGAGALQAARSISDRLAGPASGLSAAIVSPAETEEAR</sequence>
<dbReference type="KEGG" id="cmet:K6K41_07060"/>